<dbReference type="Pfam" id="PF06703">
    <property type="entry name" value="SPC25"/>
    <property type="match status" value="1"/>
</dbReference>
<dbReference type="PANTHER" id="PTHR13085:SF0">
    <property type="entry name" value="SIGNAL PEPTIDASE COMPLEX SUBUNIT 2"/>
    <property type="match status" value="1"/>
</dbReference>
<comment type="similarity">
    <text evidence="2">Belongs to the SPCS2 family.</text>
</comment>
<dbReference type="PANTHER" id="PTHR13085">
    <property type="entry name" value="MICROSOMAL SIGNAL PEPTIDASE 25 KDA SUBUNIT"/>
    <property type="match status" value="1"/>
</dbReference>
<dbReference type="AlphaFoldDB" id="A0A2N1P0Z0"/>
<reference evidence="11 12" key="2">
    <citation type="submission" date="2017-10" db="EMBL/GenBank/DDBJ databases">
        <title>Extensive intraspecific genome diversity in a model arbuscular mycorrhizal fungus.</title>
        <authorList>
            <person name="Chen E.C.H."/>
            <person name="Morin E."/>
            <person name="Baudet D."/>
            <person name="Noel J."/>
            <person name="Ndikumana S."/>
            <person name="Charron P."/>
            <person name="St-Onge C."/>
            <person name="Giorgi J."/>
            <person name="Grigoriev I.V."/>
            <person name="Roux C."/>
            <person name="Martin F.M."/>
            <person name="Corradi N."/>
        </authorList>
    </citation>
    <scope>NUCLEOTIDE SEQUENCE [LARGE SCALE GENOMIC DNA]</scope>
    <source>
        <strain evidence="11 12">C2</strain>
    </source>
</reference>
<keyword evidence="7 10" id="KW-0472">Membrane</keyword>
<reference evidence="11 12" key="1">
    <citation type="submission" date="2016-04" db="EMBL/GenBank/DDBJ databases">
        <title>Genome analyses suggest a sexual origin of heterokaryosis in a supposedly ancient asexual fungus.</title>
        <authorList>
            <person name="Ropars J."/>
            <person name="Sedzielewska K."/>
            <person name="Noel J."/>
            <person name="Charron P."/>
            <person name="Farinelli L."/>
            <person name="Marton T."/>
            <person name="Kruger M."/>
            <person name="Pelin A."/>
            <person name="Brachmann A."/>
            <person name="Corradi N."/>
        </authorList>
    </citation>
    <scope>NUCLEOTIDE SEQUENCE [LARGE SCALE GENOMIC DNA]</scope>
    <source>
        <strain evidence="11 12">C2</strain>
    </source>
</reference>
<proteinExistence type="inferred from homology"/>
<protein>
    <recommendedName>
        <fullName evidence="3">Signal peptidase complex subunit 2</fullName>
    </recommendedName>
</protein>
<feature type="compositionally biased region" description="Basic and acidic residues" evidence="9">
    <location>
        <begin position="20"/>
        <end position="33"/>
    </location>
</feature>
<feature type="transmembrane region" description="Helical" evidence="10">
    <location>
        <begin position="102"/>
        <end position="123"/>
    </location>
</feature>
<dbReference type="EMBL" id="LLXL01000032">
    <property type="protein sequence ID" value="PKK79791.1"/>
    <property type="molecule type" value="Genomic_DNA"/>
</dbReference>
<dbReference type="VEuPathDB" id="FungiDB:RhiirA1_416573"/>
<evidence type="ECO:0000256" key="3">
    <source>
        <dbReference type="ARBA" id="ARBA00017057"/>
    </source>
</evidence>
<evidence type="ECO:0000313" key="12">
    <source>
        <dbReference type="Proteomes" id="UP000233469"/>
    </source>
</evidence>
<evidence type="ECO:0000256" key="2">
    <source>
        <dbReference type="ARBA" id="ARBA00007324"/>
    </source>
</evidence>
<evidence type="ECO:0000256" key="10">
    <source>
        <dbReference type="SAM" id="Phobius"/>
    </source>
</evidence>
<evidence type="ECO:0000256" key="6">
    <source>
        <dbReference type="ARBA" id="ARBA00022989"/>
    </source>
</evidence>
<accession>A0A2N1P0Z0</accession>
<dbReference type="VEuPathDB" id="FungiDB:FUN_009356"/>
<evidence type="ECO:0000313" key="11">
    <source>
        <dbReference type="EMBL" id="PKK79791.1"/>
    </source>
</evidence>
<keyword evidence="4 10" id="KW-0812">Transmembrane</keyword>
<dbReference type="GO" id="GO:0006465">
    <property type="term" value="P:signal peptide processing"/>
    <property type="evidence" value="ECO:0007669"/>
    <property type="project" value="InterPro"/>
</dbReference>
<keyword evidence="6 10" id="KW-1133">Transmembrane helix</keyword>
<comment type="caution">
    <text evidence="11">The sequence shown here is derived from an EMBL/GenBank/DDBJ whole genome shotgun (WGS) entry which is preliminary data.</text>
</comment>
<name>A0A2N1P0Z0_9GLOM</name>
<dbReference type="Proteomes" id="UP000233469">
    <property type="component" value="Unassembled WGS sequence"/>
</dbReference>
<gene>
    <name evidence="11" type="ORF">RhiirC2_768740</name>
</gene>
<evidence type="ECO:0000256" key="8">
    <source>
        <dbReference type="ARBA" id="ARBA00045608"/>
    </source>
</evidence>
<evidence type="ECO:0000256" key="4">
    <source>
        <dbReference type="ARBA" id="ARBA00022692"/>
    </source>
</evidence>
<feature type="region of interest" description="Disordered" evidence="9">
    <location>
        <begin position="1"/>
        <end position="33"/>
    </location>
</feature>
<evidence type="ECO:0000256" key="9">
    <source>
        <dbReference type="SAM" id="MobiDB-lite"/>
    </source>
</evidence>
<evidence type="ECO:0000256" key="7">
    <source>
        <dbReference type="ARBA" id="ARBA00023136"/>
    </source>
</evidence>
<evidence type="ECO:0000256" key="5">
    <source>
        <dbReference type="ARBA" id="ARBA00022824"/>
    </source>
</evidence>
<comment type="subcellular location">
    <subcellularLocation>
        <location evidence="1">Endoplasmic reticulum membrane</location>
        <topology evidence="1">Multi-pass membrane protein</topology>
    </subcellularLocation>
</comment>
<dbReference type="GO" id="GO:0045047">
    <property type="term" value="P:protein targeting to ER"/>
    <property type="evidence" value="ECO:0007669"/>
    <property type="project" value="TreeGrafter"/>
</dbReference>
<comment type="function">
    <text evidence="8">Component of the signal peptidase complex (SPC) which catalyzes the cleavage of N-terminal signal sequences from nascent proteins as they are translocated into the lumen of the endoplasmic reticulum. Enhances the enzymatic activity of SPC and facilitates the interactions between different components of the translocation site.</text>
</comment>
<evidence type="ECO:0000256" key="1">
    <source>
        <dbReference type="ARBA" id="ARBA00004477"/>
    </source>
</evidence>
<dbReference type="GO" id="GO:0005787">
    <property type="term" value="C:signal peptidase complex"/>
    <property type="evidence" value="ECO:0007669"/>
    <property type="project" value="InterPro"/>
</dbReference>
<dbReference type="InterPro" id="IPR009582">
    <property type="entry name" value="Spc2/SPCS2"/>
</dbReference>
<feature type="transmembrane region" description="Helical" evidence="10">
    <location>
        <begin position="72"/>
        <end position="90"/>
    </location>
</feature>
<dbReference type="VEuPathDB" id="FungiDB:RhiirFUN_008128"/>
<sequence length="220" mass="25315">MGQILEETEAKPLVPSTEEENSKTEEKPTEKEEPIIVNNSNLIDLKNACDDYIQKFFVSKANFRQNNTHTDVKLVLGYLACAFALSGGYYGHITPFNEAKEVTFICIIAYFVLNTLLILYSFIYEKEIIFVGSCVENDNKYTITIQTNTKKYSDIYNIIFEYVEKEKQDSSIKLKDSKYTISKSFGNWFDVKGVMDIEKFERDLSEGLEIVKTGNKPHEQ</sequence>
<organism evidence="11 12">
    <name type="scientific">Rhizophagus irregularis</name>
    <dbReference type="NCBI Taxonomy" id="588596"/>
    <lineage>
        <taxon>Eukaryota</taxon>
        <taxon>Fungi</taxon>
        <taxon>Fungi incertae sedis</taxon>
        <taxon>Mucoromycota</taxon>
        <taxon>Glomeromycotina</taxon>
        <taxon>Glomeromycetes</taxon>
        <taxon>Glomerales</taxon>
        <taxon>Glomeraceae</taxon>
        <taxon>Rhizophagus</taxon>
    </lineage>
</organism>
<keyword evidence="5" id="KW-0256">Endoplasmic reticulum</keyword>